<dbReference type="EMBL" id="JAAAMJ010000020">
    <property type="protein sequence ID" value="NDV88776.1"/>
    <property type="molecule type" value="Genomic_DNA"/>
</dbReference>
<protein>
    <submittedName>
        <fullName evidence="1">Uncharacterized protein</fullName>
    </submittedName>
</protein>
<dbReference type="AlphaFoldDB" id="A0A6L9MMC3"/>
<comment type="caution">
    <text evidence="1">The sequence shown here is derived from an EMBL/GenBank/DDBJ whole genome shotgun (WGS) entry which is preliminary data.</text>
</comment>
<name>A0A6L9MMC3_9HYPH</name>
<dbReference type="Proteomes" id="UP000476332">
    <property type="component" value="Unassembled WGS sequence"/>
</dbReference>
<proteinExistence type="predicted"/>
<organism evidence="1 2">
    <name type="scientific">Aurantimonas aggregata</name>
    <dbReference type="NCBI Taxonomy" id="2047720"/>
    <lineage>
        <taxon>Bacteria</taxon>
        <taxon>Pseudomonadati</taxon>
        <taxon>Pseudomonadota</taxon>
        <taxon>Alphaproteobacteria</taxon>
        <taxon>Hyphomicrobiales</taxon>
        <taxon>Aurantimonadaceae</taxon>
        <taxon>Aurantimonas</taxon>
    </lineage>
</organism>
<keyword evidence="2" id="KW-1185">Reference proteome</keyword>
<reference evidence="1 2" key="1">
    <citation type="submission" date="2020-01" db="EMBL/GenBank/DDBJ databases">
        <title>Genomes of bacteria type strains.</title>
        <authorList>
            <person name="Chen J."/>
            <person name="Zhu S."/>
            <person name="Chen J."/>
        </authorList>
    </citation>
    <scope>NUCLEOTIDE SEQUENCE [LARGE SCALE GENOMIC DNA]</scope>
    <source>
        <strain evidence="1 2">KCTC 52919</strain>
    </source>
</reference>
<accession>A0A6L9MMC3</accession>
<evidence type="ECO:0000313" key="2">
    <source>
        <dbReference type="Proteomes" id="UP000476332"/>
    </source>
</evidence>
<gene>
    <name evidence="1" type="ORF">GTW51_18945</name>
</gene>
<evidence type="ECO:0000313" key="1">
    <source>
        <dbReference type="EMBL" id="NDV88776.1"/>
    </source>
</evidence>
<sequence length="77" mass="8525">MINRTREEVLDELAKVAAEAMARGEDGMKAVEDMGVPTSIAAEAWVIADRAEAKRWWQRVERTIDGEVIRKAIGGKA</sequence>